<dbReference type="Proteomes" id="UP000658656">
    <property type="component" value="Unassembled WGS sequence"/>
</dbReference>
<feature type="transmembrane region" description="Helical" evidence="6">
    <location>
        <begin position="138"/>
        <end position="159"/>
    </location>
</feature>
<evidence type="ECO:0000313" key="9">
    <source>
        <dbReference type="Proteomes" id="UP000658656"/>
    </source>
</evidence>
<dbReference type="RefSeq" id="WP_145938752.1">
    <property type="nucleotide sequence ID" value="NZ_BNAV01000018.1"/>
</dbReference>
<evidence type="ECO:0000313" key="8">
    <source>
        <dbReference type="EMBL" id="GHF85425.1"/>
    </source>
</evidence>
<sequence>MLTKLTLTEAKLFLRDPAAPIAVAGIPLGLLLVFGLQPGIRQPSADFGGQVPLSAFIAPLALAVLLGMLALTVFPAAIATYREKGVLRRLSASPVPPSRLLTAQLLVNVVAALVVVVLVLGVGTLALRMAAPANPGGFLLVLVLGALALFAVGTVIAALAPSGKVASGIGSAVFFPMLALGGVWVPKEQLPGFLRHVADVLPLGATLNALRQAATGAAPSAVQLVSLAVVAAGCGAVAVRWFRWE</sequence>
<feature type="domain" description="ABC transmembrane type-2" evidence="7">
    <location>
        <begin position="18"/>
        <end position="245"/>
    </location>
</feature>
<proteinExistence type="inferred from homology"/>
<feature type="transmembrane region" description="Helical" evidence="6">
    <location>
        <begin position="56"/>
        <end position="79"/>
    </location>
</feature>
<comment type="caution">
    <text evidence="8">The sequence shown here is derived from an EMBL/GenBank/DDBJ whole genome shotgun (WGS) entry which is preliminary data.</text>
</comment>
<evidence type="ECO:0000259" key="7">
    <source>
        <dbReference type="PROSITE" id="PS51012"/>
    </source>
</evidence>
<keyword evidence="6" id="KW-1003">Cell membrane</keyword>
<comment type="similarity">
    <text evidence="6">Belongs to the ABC-2 integral membrane protein family.</text>
</comment>
<keyword evidence="2 6" id="KW-0812">Transmembrane</keyword>
<feature type="transmembrane region" description="Helical" evidence="6">
    <location>
        <begin position="100"/>
        <end position="126"/>
    </location>
</feature>
<dbReference type="GO" id="GO:0140359">
    <property type="term" value="F:ABC-type transporter activity"/>
    <property type="evidence" value="ECO:0007669"/>
    <property type="project" value="InterPro"/>
</dbReference>
<dbReference type="GO" id="GO:0043190">
    <property type="term" value="C:ATP-binding cassette (ABC) transporter complex"/>
    <property type="evidence" value="ECO:0007669"/>
    <property type="project" value="InterPro"/>
</dbReference>
<gene>
    <name evidence="8" type="ORF">GCM10017566_69350</name>
</gene>
<dbReference type="PANTHER" id="PTHR43027">
    <property type="entry name" value="DOXORUBICIN RESISTANCE ABC TRANSPORTER PERMEASE PROTEIN DRRC-RELATED"/>
    <property type="match status" value="1"/>
</dbReference>
<dbReference type="PIRSF" id="PIRSF006648">
    <property type="entry name" value="DrrB"/>
    <property type="match status" value="1"/>
</dbReference>
<accession>A0A8H9M8R1</accession>
<reference evidence="8" key="1">
    <citation type="journal article" date="2014" name="Int. J. Syst. Evol. Microbiol.">
        <title>Complete genome sequence of Corynebacterium casei LMG S-19264T (=DSM 44701T), isolated from a smear-ripened cheese.</title>
        <authorList>
            <consortium name="US DOE Joint Genome Institute (JGI-PGF)"/>
            <person name="Walter F."/>
            <person name="Albersmeier A."/>
            <person name="Kalinowski J."/>
            <person name="Ruckert C."/>
        </authorList>
    </citation>
    <scope>NUCLEOTIDE SEQUENCE</scope>
    <source>
        <strain evidence="8">CGMCC 4.7679</strain>
    </source>
</reference>
<dbReference type="EMBL" id="BNAV01000018">
    <property type="protein sequence ID" value="GHF85425.1"/>
    <property type="molecule type" value="Genomic_DNA"/>
</dbReference>
<organism evidence="8 9">
    <name type="scientific">Amycolatopsis bartoniae</name>
    <dbReference type="NCBI Taxonomy" id="941986"/>
    <lineage>
        <taxon>Bacteria</taxon>
        <taxon>Bacillati</taxon>
        <taxon>Actinomycetota</taxon>
        <taxon>Actinomycetes</taxon>
        <taxon>Pseudonocardiales</taxon>
        <taxon>Pseudonocardiaceae</taxon>
        <taxon>Amycolatopsis</taxon>
    </lineage>
</organism>
<protein>
    <recommendedName>
        <fullName evidence="6">Transport permease protein</fullName>
    </recommendedName>
</protein>
<dbReference type="PANTHER" id="PTHR43027:SF2">
    <property type="entry name" value="TRANSPORT PERMEASE PROTEIN"/>
    <property type="match status" value="1"/>
</dbReference>
<dbReference type="Pfam" id="PF01061">
    <property type="entry name" value="ABC2_membrane"/>
    <property type="match status" value="1"/>
</dbReference>
<keyword evidence="9" id="KW-1185">Reference proteome</keyword>
<feature type="transmembrane region" description="Helical" evidence="6">
    <location>
        <begin position="166"/>
        <end position="185"/>
    </location>
</feature>
<dbReference type="PROSITE" id="PS51012">
    <property type="entry name" value="ABC_TM2"/>
    <property type="match status" value="1"/>
</dbReference>
<keyword evidence="6" id="KW-0813">Transport</keyword>
<evidence type="ECO:0000256" key="1">
    <source>
        <dbReference type="ARBA" id="ARBA00004141"/>
    </source>
</evidence>
<dbReference type="InterPro" id="IPR047817">
    <property type="entry name" value="ABC2_TM_bact-type"/>
</dbReference>
<dbReference type="OrthoDB" id="3217868at2"/>
<dbReference type="InterPro" id="IPR013525">
    <property type="entry name" value="ABC2_TM"/>
</dbReference>
<keyword evidence="4 6" id="KW-0472">Membrane</keyword>
<dbReference type="GO" id="GO:0046677">
    <property type="term" value="P:response to antibiotic"/>
    <property type="evidence" value="ECO:0007669"/>
    <property type="project" value="UniProtKB-KW"/>
</dbReference>
<evidence type="ECO:0000256" key="2">
    <source>
        <dbReference type="ARBA" id="ARBA00022692"/>
    </source>
</evidence>
<keyword evidence="5" id="KW-0046">Antibiotic resistance</keyword>
<evidence type="ECO:0000256" key="6">
    <source>
        <dbReference type="RuleBase" id="RU361157"/>
    </source>
</evidence>
<feature type="transmembrane region" description="Helical" evidence="6">
    <location>
        <begin position="12"/>
        <end position="36"/>
    </location>
</feature>
<dbReference type="InterPro" id="IPR052902">
    <property type="entry name" value="ABC-2_transporter"/>
</dbReference>
<dbReference type="InterPro" id="IPR000412">
    <property type="entry name" value="ABC_2_transport"/>
</dbReference>
<evidence type="ECO:0000256" key="5">
    <source>
        <dbReference type="ARBA" id="ARBA00023251"/>
    </source>
</evidence>
<comment type="subcellular location">
    <subcellularLocation>
        <location evidence="6">Cell membrane</location>
        <topology evidence="6">Multi-pass membrane protein</topology>
    </subcellularLocation>
    <subcellularLocation>
        <location evidence="1">Membrane</location>
        <topology evidence="1">Multi-pass membrane protein</topology>
    </subcellularLocation>
</comment>
<evidence type="ECO:0000256" key="3">
    <source>
        <dbReference type="ARBA" id="ARBA00022989"/>
    </source>
</evidence>
<reference evidence="8" key="2">
    <citation type="submission" date="2020-09" db="EMBL/GenBank/DDBJ databases">
        <authorList>
            <person name="Sun Q."/>
            <person name="Zhou Y."/>
        </authorList>
    </citation>
    <scope>NUCLEOTIDE SEQUENCE</scope>
    <source>
        <strain evidence="8">CGMCC 4.7679</strain>
    </source>
</reference>
<dbReference type="AlphaFoldDB" id="A0A8H9M8R1"/>
<feature type="transmembrane region" description="Helical" evidence="6">
    <location>
        <begin position="221"/>
        <end position="242"/>
    </location>
</feature>
<keyword evidence="3 6" id="KW-1133">Transmembrane helix</keyword>
<evidence type="ECO:0000256" key="4">
    <source>
        <dbReference type="ARBA" id="ARBA00023136"/>
    </source>
</evidence>
<name>A0A8H9M8R1_9PSEU</name>